<feature type="chain" id="PRO_5040720005" evidence="1">
    <location>
        <begin position="18"/>
        <end position="154"/>
    </location>
</feature>
<dbReference type="EMBL" id="JAPMSZ010000002">
    <property type="protein sequence ID" value="KAJ5111894.1"/>
    <property type="molecule type" value="Genomic_DNA"/>
</dbReference>
<evidence type="ECO:0000313" key="2">
    <source>
        <dbReference type="EMBL" id="KAJ5111894.1"/>
    </source>
</evidence>
<accession>A0A9W9G499</accession>
<gene>
    <name evidence="2" type="ORF">NUU61_001524</name>
</gene>
<proteinExistence type="predicted"/>
<sequence length="154" mass="17188">MTALSMVIPLIVGFAAALAPQQPSRISRPTIQKLSAPLQLNAWDGPNCQGVLAWTTFTDSVFARNISNFQVCRSFRLNRTLRGQEQLDISVTNNRSAWYPDKDQLSANSSSCTDFWQSYYATNGSTACQNTPPFTCHRLWNNPGLSHNEGHHRS</sequence>
<evidence type="ECO:0000256" key="1">
    <source>
        <dbReference type="SAM" id="SignalP"/>
    </source>
</evidence>
<dbReference type="AlphaFoldDB" id="A0A9W9G499"/>
<keyword evidence="3" id="KW-1185">Reference proteome</keyword>
<evidence type="ECO:0000313" key="3">
    <source>
        <dbReference type="Proteomes" id="UP001141434"/>
    </source>
</evidence>
<name>A0A9W9G499_9EURO</name>
<dbReference type="RefSeq" id="XP_056515373.1">
    <property type="nucleotide sequence ID" value="XM_056652106.1"/>
</dbReference>
<organism evidence="2 3">
    <name type="scientific">Penicillium alfredii</name>
    <dbReference type="NCBI Taxonomy" id="1506179"/>
    <lineage>
        <taxon>Eukaryota</taxon>
        <taxon>Fungi</taxon>
        <taxon>Dikarya</taxon>
        <taxon>Ascomycota</taxon>
        <taxon>Pezizomycotina</taxon>
        <taxon>Eurotiomycetes</taxon>
        <taxon>Eurotiomycetidae</taxon>
        <taxon>Eurotiales</taxon>
        <taxon>Aspergillaceae</taxon>
        <taxon>Penicillium</taxon>
    </lineage>
</organism>
<reference evidence="2" key="2">
    <citation type="journal article" date="2023" name="IMA Fungus">
        <title>Comparative genomic study of the Penicillium genus elucidates a diverse pangenome and 15 lateral gene transfer events.</title>
        <authorList>
            <person name="Petersen C."/>
            <person name="Sorensen T."/>
            <person name="Nielsen M.R."/>
            <person name="Sondergaard T.E."/>
            <person name="Sorensen J.L."/>
            <person name="Fitzpatrick D.A."/>
            <person name="Frisvad J.C."/>
            <person name="Nielsen K.L."/>
        </authorList>
    </citation>
    <scope>NUCLEOTIDE SEQUENCE</scope>
    <source>
        <strain evidence="2">IBT 34128</strain>
    </source>
</reference>
<dbReference type="GeneID" id="81391274"/>
<reference evidence="2" key="1">
    <citation type="submission" date="2022-11" db="EMBL/GenBank/DDBJ databases">
        <authorList>
            <person name="Petersen C."/>
        </authorList>
    </citation>
    <scope>NUCLEOTIDE SEQUENCE</scope>
    <source>
        <strain evidence="2">IBT 34128</strain>
    </source>
</reference>
<protein>
    <submittedName>
        <fullName evidence="2">Uncharacterized protein</fullName>
    </submittedName>
</protein>
<feature type="signal peptide" evidence="1">
    <location>
        <begin position="1"/>
        <end position="17"/>
    </location>
</feature>
<keyword evidence="1" id="KW-0732">Signal</keyword>
<dbReference type="Proteomes" id="UP001141434">
    <property type="component" value="Unassembled WGS sequence"/>
</dbReference>
<dbReference type="OrthoDB" id="4359517at2759"/>
<comment type="caution">
    <text evidence="2">The sequence shown here is derived from an EMBL/GenBank/DDBJ whole genome shotgun (WGS) entry which is preliminary data.</text>
</comment>